<comment type="caution">
    <text evidence="1">The sequence shown here is derived from an EMBL/GenBank/DDBJ whole genome shotgun (WGS) entry which is preliminary data.</text>
</comment>
<dbReference type="Proteomes" id="UP000831701">
    <property type="component" value="Chromosome 18"/>
</dbReference>
<keyword evidence="2" id="KW-1185">Reference proteome</keyword>
<name>A0ACB8VUA4_9TELE</name>
<evidence type="ECO:0000313" key="1">
    <source>
        <dbReference type="EMBL" id="KAI3359025.1"/>
    </source>
</evidence>
<reference evidence="1" key="1">
    <citation type="submission" date="2022-04" db="EMBL/GenBank/DDBJ databases">
        <title>Jade perch genome.</title>
        <authorList>
            <person name="Chao B."/>
        </authorList>
    </citation>
    <scope>NUCLEOTIDE SEQUENCE</scope>
    <source>
        <strain evidence="1">CB-2022</strain>
    </source>
</reference>
<organism evidence="1 2">
    <name type="scientific">Scortum barcoo</name>
    <name type="common">barcoo grunter</name>
    <dbReference type="NCBI Taxonomy" id="214431"/>
    <lineage>
        <taxon>Eukaryota</taxon>
        <taxon>Metazoa</taxon>
        <taxon>Chordata</taxon>
        <taxon>Craniata</taxon>
        <taxon>Vertebrata</taxon>
        <taxon>Euteleostomi</taxon>
        <taxon>Actinopterygii</taxon>
        <taxon>Neopterygii</taxon>
        <taxon>Teleostei</taxon>
        <taxon>Neoteleostei</taxon>
        <taxon>Acanthomorphata</taxon>
        <taxon>Eupercaria</taxon>
        <taxon>Centrarchiformes</taxon>
        <taxon>Terapontoidei</taxon>
        <taxon>Terapontidae</taxon>
        <taxon>Scortum</taxon>
    </lineage>
</organism>
<sequence length="1456" mass="161944">GVQDSGQQAVQQPEKVGWIRKFCGRGIFRELWRNRYVVLRGDQLYISDKEVKDERKAQEVFDLADYERSEELRKAKSRSKKNHSRFTLLRCRQPGNTAPNLVFLAVSPEEKESWVNALNVAIIKAKNRILDEVTIEEDSMLAHPTRDRAKIPHGRRLPTRGHLMAVASTSSHGMLTLDLVAEEDGFCPDNDGESHESWENSFHVDLQRGGSCGQVAAIGSRGVGVRQRADTDVSKLRMTSKEPKVKTGSLPRGSERSWGKQSHLEVSKVHKTQQVTGQTKSGPVHKPIMNRRTSRTALRRPDWRYQGPTLEPGLGLGLAGERLVAGSAQNGDVGPPSSRLTTTQGRSMRGRCNVVWVAVVAGGLDAPNPWTKTLAIGTWNVTSLGGKEPELVREVERYRLEIVGLTSTHSLGSGTQLLERGWTLHYSGVAQGERRRAGVGLLIAPQLSRHVLEFTPVNERVASLRLRVGDRSLAVVCAYGPNSSTEYPAFLESLGGVLDSAPTGDSIVLLGDFNAHVGNNSDTWRGVIGRNGLPDLNPSGVRRSMIDFVVVSSDLRPYVLDTRVKRGAELSTDHHLVVSWIRWQRRKLDRPGRPKRIVRVCWERLAEPSVREVFNSHLRKSFSQIPREAGDIESEWTMFSASIVDASMFEVVDARSLVPVVAATPEPGGGHRKPSKLQPGRSWRQKLRVWEEFGEAMEEDYRSASKRFWQTVRRLRRGKQYSANTVYSAGGELLTSTGDIVGRWKKYFEDLLNPTDLPSNEEAEAGVSEVDSSITQALKSLRGGPESVFQLQGDHTSQPPREGLHARVLERRIRPIVDPRIQEEQCGFRPGRGTLDQLYTLHRVLEGLWEFAQPVHMCFVDLEKAFDRVPRGFLGVARGRRESRFGNHRISSLLFADDVVLMASSGQDLQHVLERFAAECEAAGMRISTSKSEAMVLDRKRVACPLQVGGEVLPQVEEFKYLGVLFTSEGKIEREIDRRIGAASAVMRSVYRTVVVKKELSRKALASSRFTGQSTSSHPHLCIERSQLRWLGHLFRMPPGRLPREVFQACPTGRRPPGKTQDTLEKLCLSAGLGTPRRSPRKSWRKCLGPAMIRSELRSALRRYPTEEEARGGASVQPVGQLQSLIAQRMQRAQELLEEMRLQELQKAKAERERGGSSPYLKGIDSPRLHHLRGSESPHSSRSSGSSRSRSSDSPRLRGKESPRLRGRESPRSKAKRNRSKGTDSPRSRGSNSPASRANESPRLKDSPRLTTADSPSTKSPDSVRSPKLKGSSTSSCPNKEDNSPLLKSPESSPCARESDSSQVQGSDSPRGSETDSPRQGSSKESPSQSQDSPSRSRSFESSQPKTPDKHRLSPPPPSSPPSLLSEEDLEVEKRRAEAERLLEEAVCSWKEAQEVLQEVKELQSQTLRRQRRRTYEKMTPKAVATGLPMAAAAADEDDTPTSPTSPEEDEESETP</sequence>
<protein>
    <submittedName>
        <fullName evidence="1">Uncharacterized protein</fullName>
    </submittedName>
</protein>
<proteinExistence type="predicted"/>
<dbReference type="EMBL" id="CM041548">
    <property type="protein sequence ID" value="KAI3359025.1"/>
    <property type="molecule type" value="Genomic_DNA"/>
</dbReference>
<gene>
    <name evidence="1" type="ORF">L3Q82_015407</name>
</gene>
<evidence type="ECO:0000313" key="2">
    <source>
        <dbReference type="Proteomes" id="UP000831701"/>
    </source>
</evidence>
<feature type="non-terminal residue" evidence="1">
    <location>
        <position position="1"/>
    </location>
</feature>
<accession>A0ACB8VUA4</accession>